<keyword evidence="1" id="KW-1133">Transmembrane helix</keyword>
<organism evidence="2 3">
    <name type="scientific">Pseudomonas pergaminensis</name>
    <dbReference type="NCBI Taxonomy" id="2853159"/>
    <lineage>
        <taxon>Bacteria</taxon>
        <taxon>Pseudomonadati</taxon>
        <taxon>Pseudomonadota</taxon>
        <taxon>Gammaproteobacteria</taxon>
        <taxon>Pseudomonadales</taxon>
        <taxon>Pseudomonadaceae</taxon>
        <taxon>Pseudomonas</taxon>
    </lineage>
</organism>
<dbReference type="EMBL" id="JBJHQF010000032">
    <property type="protein sequence ID" value="MFK9006256.1"/>
    <property type="molecule type" value="Genomic_DNA"/>
</dbReference>
<comment type="caution">
    <text evidence="2">The sequence shown here is derived from an EMBL/GenBank/DDBJ whole genome shotgun (WGS) entry which is preliminary data.</text>
</comment>
<gene>
    <name evidence="2" type="ORF">ACJEBJ_19175</name>
</gene>
<feature type="transmembrane region" description="Helical" evidence="1">
    <location>
        <begin position="102"/>
        <end position="118"/>
    </location>
</feature>
<feature type="transmembrane region" description="Helical" evidence="1">
    <location>
        <begin position="74"/>
        <end position="95"/>
    </location>
</feature>
<evidence type="ECO:0000313" key="3">
    <source>
        <dbReference type="Proteomes" id="UP001623008"/>
    </source>
</evidence>
<keyword evidence="3" id="KW-1185">Reference proteome</keyword>
<feature type="transmembrane region" description="Helical" evidence="1">
    <location>
        <begin position="257"/>
        <end position="276"/>
    </location>
</feature>
<feature type="transmembrane region" description="Helical" evidence="1">
    <location>
        <begin position="288"/>
        <end position="316"/>
    </location>
</feature>
<feature type="transmembrane region" description="Helical" evidence="1">
    <location>
        <begin position="12"/>
        <end position="29"/>
    </location>
</feature>
<keyword evidence="1" id="KW-0472">Membrane</keyword>
<evidence type="ECO:0000256" key="1">
    <source>
        <dbReference type="SAM" id="Phobius"/>
    </source>
</evidence>
<feature type="transmembrane region" description="Helical" evidence="1">
    <location>
        <begin position="124"/>
        <end position="142"/>
    </location>
</feature>
<dbReference type="Pfam" id="PF14264">
    <property type="entry name" value="Glucos_trans_II"/>
    <property type="match status" value="1"/>
</dbReference>
<dbReference type="RefSeq" id="WP_406598616.1">
    <property type="nucleotide sequence ID" value="NZ_JBJHQF010000032.1"/>
</dbReference>
<feature type="transmembrane region" description="Helical" evidence="1">
    <location>
        <begin position="154"/>
        <end position="184"/>
    </location>
</feature>
<reference evidence="2 3" key="1">
    <citation type="submission" date="2024-11" db="EMBL/GenBank/DDBJ databases">
        <authorList>
            <person name="Lucas J.A."/>
        </authorList>
    </citation>
    <scope>NUCLEOTIDE SEQUENCE [LARGE SCALE GENOMIC DNA]</scope>
    <source>
        <strain evidence="2 3">Z 7.15</strain>
    </source>
</reference>
<name>A0ABW8R2X7_9PSED</name>
<keyword evidence="1" id="KW-0812">Transmembrane</keyword>
<dbReference type="InterPro" id="IPR025686">
    <property type="entry name" value="Glucos_trans_II"/>
</dbReference>
<protein>
    <submittedName>
        <fullName evidence="2">Glucosyltransferase domain-containing protein</fullName>
    </submittedName>
</protein>
<sequence>MMWVDKVLSRKEVFLFFLILSFVYIYPIVHADYAYIDDNWRSLLGAQDAWRNQGRVLIEWLYEALTFGSSTTNIFPLPLMLSIVVLVIAMSRLTVWYFPEPSVSSCLVVVPILCNPFFLGNLTYQYDGPAMILAVVAVIYAMTCRVERASVRGLVVALLIAVTFSLYQLTIALFVGLCVVEFYLGVKAKAAVGEVLSVLAQRAGQLMGGGIFYFLTAYQLSVDTRGNLYPFNEHWFEEVCRKFIFAMNKISLLVTPGNRWLCAAVLGIALVGFVISMRSIPQMKGGKIGRVVVALLYLLCVPVLILIVPGFMLFLMEANLDARNYIAFSAVLIFLFMLNSEVLGRVESRLRLLLVIPVLFMFSFSYAYGQVIIAKKELESALAQYVAYDLISHDELRNVHKLYYVGPAIGANWLPRGHAAMTYMPLLRYILSESNAPLHPQFMTRLGINNVVYGSRELFNASAASQTDKLVVDSKLYSIHLRAGDAYIVMKDFVGSENYNDN</sequence>
<dbReference type="Proteomes" id="UP001623008">
    <property type="component" value="Unassembled WGS sequence"/>
</dbReference>
<proteinExistence type="predicted"/>
<evidence type="ECO:0000313" key="2">
    <source>
        <dbReference type="EMBL" id="MFK9006256.1"/>
    </source>
</evidence>
<accession>A0ABW8R2X7</accession>
<feature type="transmembrane region" description="Helical" evidence="1">
    <location>
        <begin position="350"/>
        <end position="369"/>
    </location>
</feature>
<feature type="transmembrane region" description="Helical" evidence="1">
    <location>
        <begin position="322"/>
        <end position="338"/>
    </location>
</feature>